<evidence type="ECO:0000313" key="10">
    <source>
        <dbReference type="Proteomes" id="UP000249688"/>
    </source>
</evidence>
<dbReference type="GO" id="GO:0016020">
    <property type="term" value="C:membrane"/>
    <property type="evidence" value="ECO:0007669"/>
    <property type="project" value="GOC"/>
</dbReference>
<comment type="caution">
    <text evidence="9">The sequence shown here is derived from an EMBL/GenBank/DDBJ whole genome shotgun (WGS) entry which is preliminary data.</text>
</comment>
<dbReference type="InterPro" id="IPR020573">
    <property type="entry name" value="UDP_GlcNAc_AcTrfase_non-rep"/>
</dbReference>
<dbReference type="Gene3D" id="3.40.1390.10">
    <property type="entry name" value="MurE/MurF, N-terminal domain"/>
    <property type="match status" value="1"/>
</dbReference>
<reference evidence="9 10" key="1">
    <citation type="submission" date="2018-06" db="EMBL/GenBank/DDBJ databases">
        <title>Genomic Encyclopedia of Archaeal and Bacterial Type Strains, Phase II (KMG-II): from individual species to whole genera.</title>
        <authorList>
            <person name="Goeker M."/>
        </authorList>
    </citation>
    <scope>NUCLEOTIDE SEQUENCE [LARGE SCALE GENOMIC DNA]</scope>
    <source>
        <strain evidence="9 10">DSM 24525</strain>
    </source>
</reference>
<protein>
    <recommendedName>
        <fullName evidence="7">UDP-3-O-acylglucosamine N-acyltransferase</fullName>
        <ecNumber evidence="7">2.3.1.191</ecNumber>
    </recommendedName>
</protein>
<dbReference type="AlphaFoldDB" id="A0A2W7IVR8"/>
<organism evidence="9 10">
    <name type="scientific">Humitalea rosea</name>
    <dbReference type="NCBI Taxonomy" id="990373"/>
    <lineage>
        <taxon>Bacteria</taxon>
        <taxon>Pseudomonadati</taxon>
        <taxon>Pseudomonadota</taxon>
        <taxon>Alphaproteobacteria</taxon>
        <taxon>Acetobacterales</taxon>
        <taxon>Roseomonadaceae</taxon>
        <taxon>Humitalea</taxon>
    </lineage>
</organism>
<comment type="catalytic activity">
    <reaction evidence="7">
        <text>a UDP-3-O-[(3R)-3-hydroxyacyl]-alpha-D-glucosamine + a (3R)-hydroxyacyl-[ACP] = a UDP-2-N,3-O-bis[(3R)-3-hydroxyacyl]-alpha-D-glucosamine + holo-[ACP] + H(+)</text>
        <dbReference type="Rhea" id="RHEA:53836"/>
        <dbReference type="Rhea" id="RHEA-COMP:9685"/>
        <dbReference type="Rhea" id="RHEA-COMP:9945"/>
        <dbReference type="ChEBI" id="CHEBI:15378"/>
        <dbReference type="ChEBI" id="CHEBI:64479"/>
        <dbReference type="ChEBI" id="CHEBI:78827"/>
        <dbReference type="ChEBI" id="CHEBI:137740"/>
        <dbReference type="ChEBI" id="CHEBI:137748"/>
        <dbReference type="EC" id="2.3.1.191"/>
    </reaction>
</comment>
<feature type="domain" description="UDP-3-O-[3-hydroxymyristoyl] glucosamine N-acyltransferase non-repeat region" evidence="8">
    <location>
        <begin position="37"/>
        <end position="103"/>
    </location>
</feature>
<evidence type="ECO:0000259" key="8">
    <source>
        <dbReference type="Pfam" id="PF04613"/>
    </source>
</evidence>
<dbReference type="CDD" id="cd03352">
    <property type="entry name" value="LbH_LpxD"/>
    <property type="match status" value="1"/>
</dbReference>
<keyword evidence="4 7" id="KW-0677">Repeat</keyword>
<dbReference type="NCBIfam" id="TIGR01853">
    <property type="entry name" value="lipid_A_lpxD"/>
    <property type="match status" value="1"/>
</dbReference>
<dbReference type="RefSeq" id="WP_170141576.1">
    <property type="nucleotide sequence ID" value="NZ_QKYU01000015.1"/>
</dbReference>
<dbReference type="InterPro" id="IPR011004">
    <property type="entry name" value="Trimer_LpxA-like_sf"/>
</dbReference>
<gene>
    <name evidence="7" type="primary">lpxD</name>
    <name evidence="9" type="ORF">C8P66_11538</name>
</gene>
<dbReference type="Gene3D" id="2.160.10.10">
    <property type="entry name" value="Hexapeptide repeat proteins"/>
    <property type="match status" value="1"/>
</dbReference>
<keyword evidence="1 7" id="KW-0444">Lipid biosynthesis</keyword>
<keyword evidence="3 7" id="KW-0808">Transferase</keyword>
<evidence type="ECO:0000256" key="4">
    <source>
        <dbReference type="ARBA" id="ARBA00022737"/>
    </source>
</evidence>
<evidence type="ECO:0000256" key="2">
    <source>
        <dbReference type="ARBA" id="ARBA00022556"/>
    </source>
</evidence>
<comment type="subunit">
    <text evidence="7">Homotrimer.</text>
</comment>
<evidence type="ECO:0000256" key="1">
    <source>
        <dbReference type="ARBA" id="ARBA00022516"/>
    </source>
</evidence>
<keyword evidence="2 7" id="KW-0441">Lipid A biosynthesis</keyword>
<evidence type="ECO:0000313" key="9">
    <source>
        <dbReference type="EMBL" id="PZW43577.1"/>
    </source>
</evidence>
<keyword evidence="5 7" id="KW-0443">Lipid metabolism</keyword>
<comment type="pathway">
    <text evidence="7">Bacterial outer membrane biogenesis; LPS lipid A biosynthesis.</text>
</comment>
<accession>A0A2W7IVR8</accession>
<dbReference type="EMBL" id="QKYU01000015">
    <property type="protein sequence ID" value="PZW43577.1"/>
    <property type="molecule type" value="Genomic_DNA"/>
</dbReference>
<dbReference type="EC" id="2.3.1.191" evidence="7"/>
<dbReference type="InterPro" id="IPR007691">
    <property type="entry name" value="LpxD"/>
</dbReference>
<evidence type="ECO:0000256" key="7">
    <source>
        <dbReference type="HAMAP-Rule" id="MF_00523"/>
    </source>
</evidence>
<dbReference type="PANTHER" id="PTHR43378:SF2">
    <property type="entry name" value="UDP-3-O-ACYLGLUCOSAMINE N-ACYLTRANSFERASE 1, MITOCHONDRIAL-RELATED"/>
    <property type="match status" value="1"/>
</dbReference>
<dbReference type="PROSITE" id="PS00101">
    <property type="entry name" value="HEXAPEP_TRANSFERASES"/>
    <property type="match status" value="1"/>
</dbReference>
<keyword evidence="6 7" id="KW-0012">Acyltransferase</keyword>
<dbReference type="HAMAP" id="MF_00523">
    <property type="entry name" value="LpxD"/>
    <property type="match status" value="1"/>
</dbReference>
<dbReference type="GO" id="GO:0009245">
    <property type="term" value="P:lipid A biosynthetic process"/>
    <property type="evidence" value="ECO:0007669"/>
    <property type="project" value="UniProtKB-UniRule"/>
</dbReference>
<dbReference type="InterPro" id="IPR018357">
    <property type="entry name" value="Hexapep_transf_CS"/>
</dbReference>
<evidence type="ECO:0000256" key="5">
    <source>
        <dbReference type="ARBA" id="ARBA00023098"/>
    </source>
</evidence>
<dbReference type="GO" id="GO:0103118">
    <property type="term" value="F:UDP-3-O-[(3R)-3-hydroxyacyl]-glucosamine N-acyltransferase activity"/>
    <property type="evidence" value="ECO:0007669"/>
    <property type="project" value="UniProtKB-EC"/>
</dbReference>
<keyword evidence="10" id="KW-1185">Reference proteome</keyword>
<evidence type="ECO:0000256" key="6">
    <source>
        <dbReference type="ARBA" id="ARBA00023315"/>
    </source>
</evidence>
<comment type="similarity">
    <text evidence="7">Belongs to the transferase hexapeptide repeat family. LpxD subfamily.</text>
</comment>
<feature type="active site" description="Proton acceptor" evidence="7">
    <location>
        <position position="253"/>
    </location>
</feature>
<dbReference type="GO" id="GO:0016410">
    <property type="term" value="F:N-acyltransferase activity"/>
    <property type="evidence" value="ECO:0007669"/>
    <property type="project" value="InterPro"/>
</dbReference>
<dbReference type="Proteomes" id="UP000249688">
    <property type="component" value="Unassembled WGS sequence"/>
</dbReference>
<comment type="function">
    <text evidence="7">Catalyzes the N-acylation of UDP-3-O-acylglucosamine using 3-hydroxyacyl-ACP as the acyl donor. Is involved in the biosynthesis of lipid A, a phosphorylated glycolipid that anchors the lipopolysaccharide to the outer membrane of the cell.</text>
</comment>
<dbReference type="SUPFAM" id="SSF51161">
    <property type="entry name" value="Trimeric LpxA-like enzymes"/>
    <property type="match status" value="1"/>
</dbReference>
<dbReference type="NCBIfam" id="NF002060">
    <property type="entry name" value="PRK00892.1"/>
    <property type="match status" value="1"/>
</dbReference>
<dbReference type="Pfam" id="PF04613">
    <property type="entry name" value="LpxD"/>
    <property type="match status" value="1"/>
</dbReference>
<sequence>MAADPRFFGPPRPQSLGAIAALLGVVLPEGADGAMVFTGTATLRAATADQISFIESRRYLPALRDTAAGAVFCLPEQAALAPPHCVALAMAAPQLAFARVAALFHPVPPPRPGIHPTAVIDPTAEIGAECEIGPYAVVGEGARIGDGSLLGAHAAIGPWCVFGRGCRILTHASASHTLAGDGVVLHPGARVGQEGFGLVFTAEGRFETAPQLGRVLLGDRVEVGANACIDRGGQQDTVIGAGSRIDNLVQVAHNVTMGKGCVIVGQAGIAGSTTLGDYVTLAGQVGVAGHLNLGSKVRVGAQAGVMSDVPAGQDVLGSPAWPARDTLRAFARLRQLGQPTAKKA</sequence>
<dbReference type="PANTHER" id="PTHR43378">
    <property type="entry name" value="UDP-3-O-ACYLGLUCOSAMINE N-ACYLTRANSFERASE"/>
    <property type="match status" value="1"/>
</dbReference>
<evidence type="ECO:0000256" key="3">
    <source>
        <dbReference type="ARBA" id="ARBA00022679"/>
    </source>
</evidence>
<dbReference type="UniPathway" id="UPA00973"/>
<proteinExistence type="inferred from homology"/>
<name>A0A2W7IVR8_9PROT</name>